<gene>
    <name evidence="1" type="ORF">AXF12_03220</name>
    <name evidence="2" type="ORF">SAMEA44541418_01096</name>
</gene>
<evidence type="ECO:0000313" key="2">
    <source>
        <dbReference type="EMBL" id="SNV08925.1"/>
    </source>
</evidence>
<reference evidence="1 3" key="1">
    <citation type="submission" date="2016-02" db="EMBL/GenBank/DDBJ databases">
        <authorList>
            <person name="Holder M.E."/>
            <person name="Ajami N.J."/>
            <person name="Petrosino J.F."/>
        </authorList>
    </citation>
    <scope>NUCLEOTIDE SEQUENCE [LARGE SCALE GENOMIC DNA]</scope>
    <source>
        <strain evidence="1 3">CCUG 32990</strain>
    </source>
</reference>
<dbReference type="InterPro" id="IPR036513">
    <property type="entry name" value="STAS_dom_sf"/>
</dbReference>
<dbReference type="Proteomes" id="UP000215539">
    <property type="component" value="Chromosome 1"/>
</dbReference>
<dbReference type="AlphaFoldDB" id="A0AAX2GZB7"/>
<evidence type="ECO:0000313" key="1">
    <source>
        <dbReference type="EMBL" id="AMD84617.1"/>
    </source>
</evidence>
<dbReference type="EMBL" id="CP014227">
    <property type="protein sequence ID" value="AMD84617.1"/>
    <property type="molecule type" value="Genomic_DNA"/>
</dbReference>
<proteinExistence type="predicted"/>
<dbReference type="EMBL" id="LT906449">
    <property type="protein sequence ID" value="SNV08925.1"/>
    <property type="molecule type" value="Genomic_DNA"/>
</dbReference>
<reference evidence="2 4" key="2">
    <citation type="submission" date="2017-06" db="EMBL/GenBank/DDBJ databases">
        <authorList>
            <consortium name="Pathogen Informatics"/>
        </authorList>
    </citation>
    <scope>NUCLEOTIDE SEQUENCE [LARGE SCALE GENOMIC DNA]</scope>
    <source>
        <strain evidence="2 4">NCTC12947</strain>
    </source>
</reference>
<keyword evidence="3" id="KW-1185">Reference proteome</keyword>
<name>A0AAX2GZB7_9FLAO</name>
<evidence type="ECO:0000313" key="3">
    <source>
        <dbReference type="Proteomes" id="UP000065822"/>
    </source>
</evidence>
<dbReference type="Proteomes" id="UP000065822">
    <property type="component" value="Chromosome"/>
</dbReference>
<sequence>MEETVTTYQFTQEDFDSFIKGFQENNSLPEGHLIIVLQSDAKMSKAELSVLKKVARKLQKEKKSFVLVNTALTYDEVGEGLNVCPTLQEARDLIEMENIERDLWT</sequence>
<dbReference type="KEGG" id="chg:AXF12_03220"/>
<dbReference type="RefSeq" id="WP_066428261.1">
    <property type="nucleotide sequence ID" value="NZ_CP014227.1"/>
</dbReference>
<dbReference type="Gene3D" id="3.30.750.24">
    <property type="entry name" value="STAS domain"/>
    <property type="match status" value="1"/>
</dbReference>
<organism evidence="2 4">
    <name type="scientific">Capnocytophaga haemolytica</name>
    <dbReference type="NCBI Taxonomy" id="45243"/>
    <lineage>
        <taxon>Bacteria</taxon>
        <taxon>Pseudomonadati</taxon>
        <taxon>Bacteroidota</taxon>
        <taxon>Flavobacteriia</taxon>
        <taxon>Flavobacteriales</taxon>
        <taxon>Flavobacteriaceae</taxon>
        <taxon>Capnocytophaga</taxon>
    </lineage>
</organism>
<accession>A0AAX2GZB7</accession>
<protein>
    <submittedName>
        <fullName evidence="2">Uncharacterized protein</fullName>
    </submittedName>
</protein>
<evidence type="ECO:0000313" key="4">
    <source>
        <dbReference type="Proteomes" id="UP000215539"/>
    </source>
</evidence>